<dbReference type="InterPro" id="IPR000719">
    <property type="entry name" value="Prot_kinase_dom"/>
</dbReference>
<dbReference type="InterPro" id="IPR043128">
    <property type="entry name" value="Rev_trsase/Diguanyl_cyclase"/>
</dbReference>
<dbReference type="PANTHER" id="PTHR24054:SF34">
    <property type="entry name" value="CASEIN KINASE II SUBUNIT ALPHA"/>
    <property type="match status" value="1"/>
</dbReference>
<organism evidence="12 13">
    <name type="scientific">Ranitomeya imitator</name>
    <name type="common">mimic poison frog</name>
    <dbReference type="NCBI Taxonomy" id="111125"/>
    <lineage>
        <taxon>Eukaryota</taxon>
        <taxon>Metazoa</taxon>
        <taxon>Chordata</taxon>
        <taxon>Craniata</taxon>
        <taxon>Vertebrata</taxon>
        <taxon>Euteleostomi</taxon>
        <taxon>Amphibia</taxon>
        <taxon>Batrachia</taxon>
        <taxon>Anura</taxon>
        <taxon>Neobatrachia</taxon>
        <taxon>Hyloidea</taxon>
        <taxon>Dendrobatidae</taxon>
        <taxon>Dendrobatinae</taxon>
        <taxon>Ranitomeya</taxon>
    </lineage>
</organism>
<dbReference type="EC" id="3.1.26.4" evidence="2"/>
<dbReference type="SUPFAM" id="SSF56112">
    <property type="entry name" value="Protein kinase-like (PK-like)"/>
    <property type="match status" value="1"/>
</dbReference>
<sequence>MLKAHHAREACVLPVCSLPEEGEADLLLDVGAGTQYMESLESAEFNPDYLTVRGVVNSVVELPPVVVNGTSVSSVHGLPLVAVSGAAASEVPSTAGYHDFVLLAGSSGMQSGISAPSCRVLLTTRSITQRSELMGALSEFTEVFTGEPGRTHLAFHHVDSGTNPPVRQSAYRVSAEVKAHMREQVEEMLKLKVIQKSQSAWASPVVLVPKKDRTTWFCVDYRKLNVLTTCEVYPMPRIDELLEQLAKASYLTIMDLSRGYWQIPLTREAQERSAFITPFGLFEFLVNQQGEEHPILYLSRKLLPREVAYAIIEKECFAIVWALQKLQPYLCGSNFTFRDSSPVYSMSGGSVYERALDYCHSQGVMHRDVKPHNVMIDHQQKKTLAGGRASRDVSDVRPAVMWDINPFCLAAPSHRLGTGRVLSPPAQEYNVRVASRYFKGPELLVDYQMYDYSLDMWSLGCMLASMIFRKEPFFHGQDNYDQLVRIAKVLGTDELYGYLKKYHIELDPHFNDILGQHSRKRWENFLHSENRHLVSAEALDMLDKLLRYDHQQRLTAREAMEHPYFCES</sequence>
<dbReference type="Pfam" id="PF17917">
    <property type="entry name" value="RT_RNaseH"/>
    <property type="match status" value="1"/>
</dbReference>
<name>A0ABN9LJG9_9NEOB</name>
<evidence type="ECO:0000256" key="1">
    <source>
        <dbReference type="ARBA" id="ARBA00010879"/>
    </source>
</evidence>
<evidence type="ECO:0000313" key="12">
    <source>
        <dbReference type="EMBL" id="CAJ0940958.1"/>
    </source>
</evidence>
<evidence type="ECO:0000256" key="2">
    <source>
        <dbReference type="ARBA" id="ARBA00012180"/>
    </source>
</evidence>
<dbReference type="InterPro" id="IPR041373">
    <property type="entry name" value="RT_RNaseH"/>
</dbReference>
<dbReference type="Gene3D" id="3.30.70.270">
    <property type="match status" value="1"/>
</dbReference>
<keyword evidence="9" id="KW-0067">ATP-binding</keyword>
<dbReference type="SUPFAM" id="SSF56672">
    <property type="entry name" value="DNA/RNA polymerases"/>
    <property type="match status" value="1"/>
</dbReference>
<accession>A0ABN9LJG9</accession>
<dbReference type="InterPro" id="IPR045216">
    <property type="entry name" value="CK2_alpha"/>
</dbReference>
<dbReference type="PROSITE" id="PS00108">
    <property type="entry name" value="PROTEIN_KINASE_ST"/>
    <property type="match status" value="1"/>
</dbReference>
<gene>
    <name evidence="12" type="ORF">RIMI_LOCUS9095440</name>
</gene>
<dbReference type="EMBL" id="CAUEEQ010018590">
    <property type="protein sequence ID" value="CAJ0940958.1"/>
    <property type="molecule type" value="Genomic_DNA"/>
</dbReference>
<evidence type="ECO:0000313" key="13">
    <source>
        <dbReference type="Proteomes" id="UP001176940"/>
    </source>
</evidence>
<dbReference type="InterPro" id="IPR000477">
    <property type="entry name" value="RT_dom"/>
</dbReference>
<dbReference type="PROSITE" id="PS50011">
    <property type="entry name" value="PROTEIN_KINASE_DOM"/>
    <property type="match status" value="1"/>
</dbReference>
<dbReference type="Gene3D" id="3.10.10.10">
    <property type="entry name" value="HIV Type 1 Reverse Transcriptase, subunit A, domain 1"/>
    <property type="match status" value="1"/>
</dbReference>
<dbReference type="Pfam" id="PF00069">
    <property type="entry name" value="Pkinase"/>
    <property type="match status" value="1"/>
</dbReference>
<evidence type="ECO:0000256" key="6">
    <source>
        <dbReference type="ARBA" id="ARBA00022741"/>
    </source>
</evidence>
<proteinExistence type="inferred from homology"/>
<evidence type="ECO:0000256" key="9">
    <source>
        <dbReference type="ARBA" id="ARBA00022840"/>
    </source>
</evidence>
<dbReference type="InterPro" id="IPR043502">
    <property type="entry name" value="DNA/RNA_pol_sf"/>
</dbReference>
<dbReference type="InterPro" id="IPR011009">
    <property type="entry name" value="Kinase-like_dom_sf"/>
</dbReference>
<evidence type="ECO:0000256" key="3">
    <source>
        <dbReference type="ARBA" id="ARBA00022679"/>
    </source>
</evidence>
<protein>
    <recommendedName>
        <fullName evidence="2">ribonuclease H</fullName>
        <ecNumber evidence="2">3.1.26.4</ecNumber>
    </recommendedName>
</protein>
<keyword evidence="3" id="KW-0808">Transferase</keyword>
<keyword evidence="13" id="KW-1185">Reference proteome</keyword>
<keyword evidence="7" id="KW-0255">Endonuclease</keyword>
<comment type="caution">
    <text evidence="12">The sequence shown here is derived from an EMBL/GenBank/DDBJ whole genome shotgun (WGS) entry which is preliminary data.</text>
</comment>
<reference evidence="12" key="1">
    <citation type="submission" date="2023-07" db="EMBL/GenBank/DDBJ databases">
        <authorList>
            <person name="Stuckert A."/>
        </authorList>
    </citation>
    <scope>NUCLEOTIDE SEQUENCE</scope>
</reference>
<keyword evidence="8" id="KW-0378">Hydrolase</keyword>
<dbReference type="CDD" id="cd14132">
    <property type="entry name" value="STKc_CK2_alpha"/>
    <property type="match status" value="1"/>
</dbReference>
<dbReference type="SMART" id="SM00220">
    <property type="entry name" value="S_TKc"/>
    <property type="match status" value="1"/>
</dbReference>
<keyword evidence="5" id="KW-0540">Nuclease</keyword>
<keyword evidence="6" id="KW-0547">Nucleotide-binding</keyword>
<keyword evidence="10" id="KW-0695">RNA-directed DNA polymerase</keyword>
<evidence type="ECO:0000259" key="11">
    <source>
        <dbReference type="PROSITE" id="PS50011"/>
    </source>
</evidence>
<keyword evidence="4" id="KW-0548">Nucleotidyltransferase</keyword>
<dbReference type="Gene3D" id="1.10.510.10">
    <property type="entry name" value="Transferase(Phosphotransferase) domain 1"/>
    <property type="match status" value="1"/>
</dbReference>
<evidence type="ECO:0000256" key="4">
    <source>
        <dbReference type="ARBA" id="ARBA00022695"/>
    </source>
</evidence>
<dbReference type="PANTHER" id="PTHR24054">
    <property type="entry name" value="CASEIN KINASE II SUBUNIT ALPHA"/>
    <property type="match status" value="1"/>
</dbReference>
<evidence type="ECO:0000256" key="8">
    <source>
        <dbReference type="ARBA" id="ARBA00022801"/>
    </source>
</evidence>
<evidence type="ECO:0000256" key="10">
    <source>
        <dbReference type="ARBA" id="ARBA00022918"/>
    </source>
</evidence>
<dbReference type="InterPro" id="IPR008271">
    <property type="entry name" value="Ser/Thr_kinase_AS"/>
</dbReference>
<dbReference type="CDD" id="cd01647">
    <property type="entry name" value="RT_LTR"/>
    <property type="match status" value="1"/>
</dbReference>
<comment type="similarity">
    <text evidence="1">Belongs to the beta type-B retroviral polymerase family. HERV class-II K(HML-2) pol subfamily.</text>
</comment>
<evidence type="ECO:0000256" key="5">
    <source>
        <dbReference type="ARBA" id="ARBA00022722"/>
    </source>
</evidence>
<feature type="domain" description="Protein kinase" evidence="11">
    <location>
        <begin position="137"/>
        <end position="565"/>
    </location>
</feature>
<dbReference type="Pfam" id="PF00078">
    <property type="entry name" value="RVT_1"/>
    <property type="match status" value="1"/>
</dbReference>
<dbReference type="Proteomes" id="UP001176940">
    <property type="component" value="Unassembled WGS sequence"/>
</dbReference>
<evidence type="ECO:0000256" key="7">
    <source>
        <dbReference type="ARBA" id="ARBA00022759"/>
    </source>
</evidence>